<keyword evidence="3" id="KW-1003">Cell membrane</keyword>
<dbReference type="InterPro" id="IPR052192">
    <property type="entry name" value="Insect_Ionotropic_Sensory_Rcpt"/>
</dbReference>
<keyword evidence="6 9" id="KW-0472">Membrane</keyword>
<evidence type="ECO:0000256" key="6">
    <source>
        <dbReference type="ARBA" id="ARBA00023136"/>
    </source>
</evidence>
<accession>A0A8D8Q1U6</accession>
<dbReference type="PANTHER" id="PTHR42643:SF24">
    <property type="entry name" value="IONOTROPIC RECEPTOR 60A"/>
    <property type="match status" value="1"/>
</dbReference>
<evidence type="ECO:0000256" key="2">
    <source>
        <dbReference type="ARBA" id="ARBA00008685"/>
    </source>
</evidence>
<dbReference type="GO" id="GO:0050906">
    <property type="term" value="P:detection of stimulus involved in sensory perception"/>
    <property type="evidence" value="ECO:0007669"/>
    <property type="project" value="UniProtKB-ARBA"/>
</dbReference>
<evidence type="ECO:0000256" key="4">
    <source>
        <dbReference type="ARBA" id="ARBA00022692"/>
    </source>
</evidence>
<sequence>MAGCMSGCSKMPRLGPLRHLIAWWFVFSMVVASIYSSSYYSHLTSPEFTPKIRGIKQLLEQKISWGSLYPKPHKWIFHPSDEDHIEYAKYYSMESSIEDRISRLEDDNYAFYCLNINNLFFMDVEDISPHTLTRLRTFRTCLGQYFVSFGLRRGTSYLEQLDNIILGLLQSGIIDYWLTNTIVLHYGFNPFNRMYEYKPQNKRNIHEPLSLGSLEGAFYLYLVGTLLSGIVFLLELRQQKKWRSSEKELLRIVQNNQKIPRRPRQQRSRRVLLVRSLE</sequence>
<evidence type="ECO:0000256" key="3">
    <source>
        <dbReference type="ARBA" id="ARBA00022475"/>
    </source>
</evidence>
<dbReference type="EMBL" id="HBUF01050195">
    <property type="protein sequence ID" value="CAG6621443.1"/>
    <property type="molecule type" value="Transcribed_RNA"/>
</dbReference>
<evidence type="ECO:0000256" key="7">
    <source>
        <dbReference type="ARBA" id="ARBA00023170"/>
    </source>
</evidence>
<proteinExistence type="inferred from homology"/>
<dbReference type="GO" id="GO:0015276">
    <property type="term" value="F:ligand-gated monoatomic ion channel activity"/>
    <property type="evidence" value="ECO:0007669"/>
    <property type="project" value="InterPro"/>
</dbReference>
<dbReference type="AlphaFoldDB" id="A0A8D8Q1U6"/>
<feature type="transmembrane region" description="Helical" evidence="9">
    <location>
        <begin position="20"/>
        <end position="40"/>
    </location>
</feature>
<keyword evidence="8" id="KW-0325">Glycoprotein</keyword>
<dbReference type="Pfam" id="PF00060">
    <property type="entry name" value="Lig_chan"/>
    <property type="match status" value="1"/>
</dbReference>
<dbReference type="Gene3D" id="1.10.287.70">
    <property type="match status" value="1"/>
</dbReference>
<dbReference type="InterPro" id="IPR001320">
    <property type="entry name" value="Iontro_rcpt_C"/>
</dbReference>
<evidence type="ECO:0000256" key="9">
    <source>
        <dbReference type="SAM" id="Phobius"/>
    </source>
</evidence>
<keyword evidence="7" id="KW-0675">Receptor</keyword>
<reference evidence="11" key="1">
    <citation type="submission" date="2021-05" db="EMBL/GenBank/DDBJ databases">
        <authorList>
            <person name="Alioto T."/>
            <person name="Alioto T."/>
            <person name="Gomez Garrido J."/>
        </authorList>
    </citation>
    <scope>NUCLEOTIDE SEQUENCE</scope>
</reference>
<dbReference type="EMBL" id="HBUF01050197">
    <property type="protein sequence ID" value="CAG6621447.1"/>
    <property type="molecule type" value="Transcribed_RNA"/>
</dbReference>
<dbReference type="PANTHER" id="PTHR42643">
    <property type="entry name" value="IONOTROPIC RECEPTOR 20A-RELATED"/>
    <property type="match status" value="1"/>
</dbReference>
<keyword evidence="4 9" id="KW-0812">Transmembrane</keyword>
<feature type="transmembrane region" description="Helical" evidence="9">
    <location>
        <begin position="218"/>
        <end position="236"/>
    </location>
</feature>
<evidence type="ECO:0000313" key="11">
    <source>
        <dbReference type="EMBL" id="CAG6621443.1"/>
    </source>
</evidence>
<organism evidence="11">
    <name type="scientific">Cacopsylla melanoneura</name>
    <dbReference type="NCBI Taxonomy" id="428564"/>
    <lineage>
        <taxon>Eukaryota</taxon>
        <taxon>Metazoa</taxon>
        <taxon>Ecdysozoa</taxon>
        <taxon>Arthropoda</taxon>
        <taxon>Hexapoda</taxon>
        <taxon>Insecta</taxon>
        <taxon>Pterygota</taxon>
        <taxon>Neoptera</taxon>
        <taxon>Paraneoptera</taxon>
        <taxon>Hemiptera</taxon>
        <taxon>Sternorrhyncha</taxon>
        <taxon>Psylloidea</taxon>
        <taxon>Psyllidae</taxon>
        <taxon>Psyllinae</taxon>
        <taxon>Cacopsylla</taxon>
    </lineage>
</organism>
<keyword evidence="5 9" id="KW-1133">Transmembrane helix</keyword>
<comment type="similarity">
    <text evidence="2">Belongs to the glutamate-gated ion channel (TC 1.A.10.1) family.</text>
</comment>
<evidence type="ECO:0000259" key="10">
    <source>
        <dbReference type="Pfam" id="PF00060"/>
    </source>
</evidence>
<evidence type="ECO:0000256" key="5">
    <source>
        <dbReference type="ARBA" id="ARBA00022989"/>
    </source>
</evidence>
<evidence type="ECO:0000256" key="1">
    <source>
        <dbReference type="ARBA" id="ARBA00004651"/>
    </source>
</evidence>
<feature type="domain" description="Ionotropic glutamate receptor C-terminal" evidence="10">
    <location>
        <begin position="5"/>
        <end position="224"/>
    </location>
</feature>
<evidence type="ECO:0000256" key="8">
    <source>
        <dbReference type="ARBA" id="ARBA00023180"/>
    </source>
</evidence>
<dbReference type="GO" id="GO:0005886">
    <property type="term" value="C:plasma membrane"/>
    <property type="evidence" value="ECO:0007669"/>
    <property type="project" value="UniProtKB-SubCell"/>
</dbReference>
<comment type="subcellular location">
    <subcellularLocation>
        <location evidence="1">Cell membrane</location>
        <topology evidence="1">Multi-pass membrane protein</topology>
    </subcellularLocation>
</comment>
<name>A0A8D8Q1U6_9HEMI</name>
<protein>
    <recommendedName>
        <fullName evidence="10">Ionotropic glutamate receptor C-terminal domain-containing protein</fullName>
    </recommendedName>
</protein>